<dbReference type="Proteomes" id="UP000680865">
    <property type="component" value="Unassembled WGS sequence"/>
</dbReference>
<sequence length="141" mass="14962">MSAEIKVVWGSMTVIQGLNRTADAGVECSVVLPSCQPAGGLRESAWPVAQHLFAQGISCEILAVCTEPSEACAHAVADLSFVRVINAPDRATAITHALTVARGVWVTIADNVENTGIDPLEVAESLHRAREREVEMALSEV</sequence>
<reference evidence="1" key="1">
    <citation type="submission" date="2021-03" db="EMBL/GenBank/DDBJ databases">
        <title>Whole genome shotgun sequence of Actinoplanes consettensis NBRC 14913.</title>
        <authorList>
            <person name="Komaki H."/>
            <person name="Tamura T."/>
        </authorList>
    </citation>
    <scope>NUCLEOTIDE SEQUENCE</scope>
    <source>
        <strain evidence="1">NBRC 14913</strain>
    </source>
</reference>
<evidence type="ECO:0000313" key="1">
    <source>
        <dbReference type="EMBL" id="GIM83078.1"/>
    </source>
</evidence>
<dbReference type="RefSeq" id="WP_213002808.1">
    <property type="nucleotide sequence ID" value="NZ_BAAATW010000006.1"/>
</dbReference>
<protein>
    <submittedName>
        <fullName evidence="1">Uncharacterized protein</fullName>
    </submittedName>
</protein>
<name>A0A919W023_9ACTN</name>
<evidence type="ECO:0000313" key="2">
    <source>
        <dbReference type="Proteomes" id="UP000680865"/>
    </source>
</evidence>
<comment type="caution">
    <text evidence="1">The sequence shown here is derived from an EMBL/GenBank/DDBJ whole genome shotgun (WGS) entry which is preliminary data.</text>
</comment>
<dbReference type="AlphaFoldDB" id="A0A919W023"/>
<gene>
    <name evidence="1" type="ORF">Aco04nite_84830</name>
</gene>
<organism evidence="1 2">
    <name type="scientific">Winogradskya consettensis</name>
    <dbReference type="NCBI Taxonomy" id="113560"/>
    <lineage>
        <taxon>Bacteria</taxon>
        <taxon>Bacillati</taxon>
        <taxon>Actinomycetota</taxon>
        <taxon>Actinomycetes</taxon>
        <taxon>Micromonosporales</taxon>
        <taxon>Micromonosporaceae</taxon>
        <taxon>Winogradskya</taxon>
    </lineage>
</organism>
<dbReference type="EMBL" id="BOQP01000052">
    <property type="protein sequence ID" value="GIM83078.1"/>
    <property type="molecule type" value="Genomic_DNA"/>
</dbReference>
<accession>A0A919W023</accession>
<proteinExistence type="predicted"/>
<keyword evidence="2" id="KW-1185">Reference proteome</keyword>